<protein>
    <submittedName>
        <fullName evidence="1">Uncharacterized protein</fullName>
    </submittedName>
</protein>
<dbReference type="KEGG" id="sro:Sros_0984"/>
<evidence type="ECO:0000313" key="1">
    <source>
        <dbReference type="EMBL" id="ACZ83985.1"/>
    </source>
</evidence>
<gene>
    <name evidence="1" type="ordered locus">Sros_0984</name>
</gene>
<dbReference type="AlphaFoldDB" id="D2B9H9"/>
<organism evidence="1 2">
    <name type="scientific">Streptosporangium roseum (strain ATCC 12428 / DSM 43021 / JCM 3005 / KCTC 9067 / NCIMB 10171 / NRRL 2505 / NI 9100)</name>
    <dbReference type="NCBI Taxonomy" id="479432"/>
    <lineage>
        <taxon>Bacteria</taxon>
        <taxon>Bacillati</taxon>
        <taxon>Actinomycetota</taxon>
        <taxon>Actinomycetes</taxon>
        <taxon>Streptosporangiales</taxon>
        <taxon>Streptosporangiaceae</taxon>
        <taxon>Streptosporangium</taxon>
    </lineage>
</organism>
<dbReference type="EMBL" id="CP001814">
    <property type="protein sequence ID" value="ACZ83985.1"/>
    <property type="molecule type" value="Genomic_DNA"/>
</dbReference>
<evidence type="ECO:0000313" key="2">
    <source>
        <dbReference type="Proteomes" id="UP000002029"/>
    </source>
</evidence>
<sequence>MRVAFLISEAALSNYAQSLPEQEGVSFKDQRAGLFTIATAQRWKGITQLGVADTGGMLTECGFAHVPSGRVKDLDVSSADHLTGDWYATCTDYD</sequence>
<name>D2B9H9_STRRD</name>
<dbReference type="HOGENOM" id="CLU_2384957_0_0_11"/>
<keyword evidence="2" id="KW-1185">Reference proteome</keyword>
<reference evidence="1 2" key="1">
    <citation type="journal article" date="2010" name="Stand. Genomic Sci.">
        <title>Complete genome sequence of Streptosporangium roseum type strain (NI 9100).</title>
        <authorList>
            <person name="Nolan M."/>
            <person name="Sikorski J."/>
            <person name="Jando M."/>
            <person name="Lucas S."/>
            <person name="Lapidus A."/>
            <person name="Glavina Del Rio T."/>
            <person name="Chen F."/>
            <person name="Tice H."/>
            <person name="Pitluck S."/>
            <person name="Cheng J.F."/>
            <person name="Chertkov O."/>
            <person name="Sims D."/>
            <person name="Meincke L."/>
            <person name="Brettin T."/>
            <person name="Han C."/>
            <person name="Detter J.C."/>
            <person name="Bruce D."/>
            <person name="Goodwin L."/>
            <person name="Land M."/>
            <person name="Hauser L."/>
            <person name="Chang Y.J."/>
            <person name="Jeffries C.D."/>
            <person name="Ivanova N."/>
            <person name="Mavromatis K."/>
            <person name="Mikhailova N."/>
            <person name="Chen A."/>
            <person name="Palaniappan K."/>
            <person name="Chain P."/>
            <person name="Rohde M."/>
            <person name="Goker M."/>
            <person name="Bristow J."/>
            <person name="Eisen J.A."/>
            <person name="Markowitz V."/>
            <person name="Hugenholtz P."/>
            <person name="Kyrpides N.C."/>
            <person name="Klenk H.P."/>
        </authorList>
    </citation>
    <scope>NUCLEOTIDE SEQUENCE [LARGE SCALE GENOMIC DNA]</scope>
    <source>
        <strain evidence="2">ATCC 12428 / DSM 43021 / JCM 3005 / NI 9100</strain>
    </source>
</reference>
<proteinExistence type="predicted"/>
<dbReference type="Proteomes" id="UP000002029">
    <property type="component" value="Chromosome"/>
</dbReference>
<accession>D2B9H9</accession>